<dbReference type="SUPFAM" id="SSF69593">
    <property type="entry name" value="Glycerol-3-phosphate (1)-acyltransferase"/>
    <property type="match status" value="1"/>
</dbReference>
<dbReference type="Proteomes" id="UP000001593">
    <property type="component" value="Unassembled WGS sequence"/>
</dbReference>
<dbReference type="GO" id="GO:0008374">
    <property type="term" value="F:O-acyltransferase activity"/>
    <property type="evidence" value="ECO:0007669"/>
    <property type="project" value="InterPro"/>
</dbReference>
<dbReference type="PhylomeDB" id="A7TD44"/>
<accession>A7TD44</accession>
<dbReference type="InterPro" id="IPR022284">
    <property type="entry name" value="GPAT/DHAPAT"/>
</dbReference>
<name>A7TD44_NEMVE</name>
<protein>
    <recommendedName>
        <fullName evidence="1">Phospholipid/glycerol acyltransferase domain-containing protein</fullName>
    </recommendedName>
</protein>
<sequence>NLKNMLVFSWLMRHLGGFFIKRKLDHASGKDDLYKSVLQEYVQQLLKEKEYLEVFIEGSRSRTGKAMVPKSGLLSVVVNSVVEGLVPDVLIVPVNISYEKGEKTVLAVFPKATDGLRQLAFRPVKIKDRMFGNT</sequence>
<evidence type="ECO:0000259" key="1">
    <source>
        <dbReference type="SMART" id="SM00563"/>
    </source>
</evidence>
<evidence type="ECO:0000313" key="3">
    <source>
        <dbReference type="Proteomes" id="UP000001593"/>
    </source>
</evidence>
<evidence type="ECO:0000313" key="2">
    <source>
        <dbReference type="EMBL" id="EDO26011.1"/>
    </source>
</evidence>
<dbReference type="PANTHER" id="PTHR12563">
    <property type="entry name" value="GLYCEROL-3-PHOSPHATE ACYLTRANSFERASE"/>
    <property type="match status" value="1"/>
</dbReference>
<keyword evidence="3" id="KW-1185">Reference proteome</keyword>
<dbReference type="EMBL" id="DS477257">
    <property type="protein sequence ID" value="EDO26011.1"/>
    <property type="molecule type" value="Genomic_DNA"/>
</dbReference>
<dbReference type="InParanoid" id="A7TD44"/>
<gene>
    <name evidence="2" type="ORF">NEMVEDRAFT_v1g225503</name>
</gene>
<dbReference type="GO" id="GO:0006629">
    <property type="term" value="P:lipid metabolic process"/>
    <property type="evidence" value="ECO:0007669"/>
    <property type="project" value="InterPro"/>
</dbReference>
<dbReference type="eggNOG" id="KOG3729">
    <property type="taxonomic scope" value="Eukaryota"/>
</dbReference>
<dbReference type="OMA" id="ANDEVYW"/>
<organism evidence="2 3">
    <name type="scientific">Nematostella vectensis</name>
    <name type="common">Starlet sea anemone</name>
    <dbReference type="NCBI Taxonomy" id="45351"/>
    <lineage>
        <taxon>Eukaryota</taxon>
        <taxon>Metazoa</taxon>
        <taxon>Cnidaria</taxon>
        <taxon>Anthozoa</taxon>
        <taxon>Hexacorallia</taxon>
        <taxon>Actiniaria</taxon>
        <taxon>Edwardsiidae</taxon>
        <taxon>Nematostella</taxon>
    </lineage>
</organism>
<dbReference type="SMART" id="SM00563">
    <property type="entry name" value="PlsC"/>
    <property type="match status" value="1"/>
</dbReference>
<dbReference type="AlphaFoldDB" id="A7TD44"/>
<dbReference type="HOGENOM" id="CLU_1901524_0_0_1"/>
<reference evidence="2 3" key="1">
    <citation type="journal article" date="2007" name="Science">
        <title>Sea anemone genome reveals ancestral eumetazoan gene repertoire and genomic organization.</title>
        <authorList>
            <person name="Putnam N.H."/>
            <person name="Srivastava M."/>
            <person name="Hellsten U."/>
            <person name="Dirks B."/>
            <person name="Chapman J."/>
            <person name="Salamov A."/>
            <person name="Terry A."/>
            <person name="Shapiro H."/>
            <person name="Lindquist E."/>
            <person name="Kapitonov V.V."/>
            <person name="Jurka J."/>
            <person name="Genikhovich G."/>
            <person name="Grigoriev I.V."/>
            <person name="Lucas S.M."/>
            <person name="Steele R.E."/>
            <person name="Finnerty J.R."/>
            <person name="Technau U."/>
            <person name="Martindale M.Q."/>
            <person name="Rokhsar D.S."/>
        </authorList>
    </citation>
    <scope>NUCLEOTIDE SEQUENCE [LARGE SCALE GENOMIC DNA]</scope>
    <source>
        <strain evidence="3">CH2 X CH6</strain>
    </source>
</reference>
<dbReference type="InterPro" id="IPR002123">
    <property type="entry name" value="Plipid/glycerol_acylTrfase"/>
</dbReference>
<dbReference type="Pfam" id="PF01553">
    <property type="entry name" value="Acyltransferase"/>
    <property type="match status" value="1"/>
</dbReference>
<dbReference type="STRING" id="45351.A7TD44"/>
<feature type="domain" description="Phospholipid/glycerol acyltransferase" evidence="1">
    <location>
        <begin position="2"/>
        <end position="99"/>
    </location>
</feature>
<proteinExistence type="predicted"/>
<dbReference type="PANTHER" id="PTHR12563:SF23">
    <property type="entry name" value="BCDNA.GH07066"/>
    <property type="match status" value="1"/>
</dbReference>
<feature type="non-terminal residue" evidence="2">
    <location>
        <position position="1"/>
    </location>
</feature>